<keyword evidence="3" id="KW-1185">Reference proteome</keyword>
<sequence length="168" mass="19735">MPNSGVYKSGRTNVDEFWQRQRDSTGLDIFWITMSLQRFRFLVQSIRFDDKGTRNDRIKFDKLAPIRFIFDSFILNCKTHYLLGEYVSLDEKLIAFRGRCSFSMYIPSKPAKYGIKVFNLCDARAAYTYNLEVYLGEQPDGPYKFSNKPEDVVKRLCGLVVTIWQFQC</sequence>
<dbReference type="OrthoDB" id="6620323at2759"/>
<dbReference type="Pfam" id="PF13843">
    <property type="entry name" value="DDE_Tnp_1_7"/>
    <property type="match status" value="1"/>
</dbReference>
<dbReference type="AlphaFoldDB" id="A0A5E4MZU1"/>
<evidence type="ECO:0000259" key="1">
    <source>
        <dbReference type="Pfam" id="PF13843"/>
    </source>
</evidence>
<dbReference type="PANTHER" id="PTHR46599:SF6">
    <property type="entry name" value="DUAL SPECIFICITY PHOSPHATASE 26"/>
    <property type="match status" value="1"/>
</dbReference>
<dbReference type="PANTHER" id="PTHR46599">
    <property type="entry name" value="PIGGYBAC TRANSPOSABLE ELEMENT-DERIVED PROTEIN 4"/>
    <property type="match status" value="1"/>
</dbReference>
<gene>
    <name evidence="2" type="ORF">CINCED_3A023832</name>
</gene>
<reference evidence="2 3" key="1">
    <citation type="submission" date="2019-08" db="EMBL/GenBank/DDBJ databases">
        <authorList>
            <person name="Alioto T."/>
            <person name="Alioto T."/>
            <person name="Gomez Garrido J."/>
        </authorList>
    </citation>
    <scope>NUCLEOTIDE SEQUENCE [LARGE SCALE GENOMIC DNA]</scope>
</reference>
<name>A0A5E4MZU1_9HEMI</name>
<protein>
    <submittedName>
        <fullName evidence="2">PiggyBac transposable element-derived protein</fullName>
    </submittedName>
</protein>
<accession>A0A5E4MZU1</accession>
<organism evidence="2 3">
    <name type="scientific">Cinara cedri</name>
    <dbReference type="NCBI Taxonomy" id="506608"/>
    <lineage>
        <taxon>Eukaryota</taxon>
        <taxon>Metazoa</taxon>
        <taxon>Ecdysozoa</taxon>
        <taxon>Arthropoda</taxon>
        <taxon>Hexapoda</taxon>
        <taxon>Insecta</taxon>
        <taxon>Pterygota</taxon>
        <taxon>Neoptera</taxon>
        <taxon>Paraneoptera</taxon>
        <taxon>Hemiptera</taxon>
        <taxon>Sternorrhyncha</taxon>
        <taxon>Aphidomorpha</taxon>
        <taxon>Aphidoidea</taxon>
        <taxon>Aphididae</taxon>
        <taxon>Lachninae</taxon>
        <taxon>Cinara</taxon>
    </lineage>
</organism>
<proteinExistence type="predicted"/>
<dbReference type="InterPro" id="IPR029526">
    <property type="entry name" value="PGBD"/>
</dbReference>
<evidence type="ECO:0000313" key="3">
    <source>
        <dbReference type="Proteomes" id="UP000325440"/>
    </source>
</evidence>
<dbReference type="EMBL" id="CABPRJ010001437">
    <property type="protein sequence ID" value="VVC36838.1"/>
    <property type="molecule type" value="Genomic_DNA"/>
</dbReference>
<feature type="domain" description="PiggyBac transposable element-derived protein" evidence="1">
    <location>
        <begin position="11"/>
        <end position="157"/>
    </location>
</feature>
<evidence type="ECO:0000313" key="2">
    <source>
        <dbReference type="EMBL" id="VVC36838.1"/>
    </source>
</evidence>
<dbReference type="Proteomes" id="UP000325440">
    <property type="component" value="Unassembled WGS sequence"/>
</dbReference>